<keyword evidence="2" id="KW-1185">Reference proteome</keyword>
<gene>
    <name evidence="1" type="ORF">HPMG_01345</name>
</gene>
<dbReference type="EMBL" id="DS990444">
    <property type="protein sequence ID" value="EEQ63888.1"/>
    <property type="molecule type" value="Genomic_DNA"/>
</dbReference>
<reference evidence="2" key="1">
    <citation type="journal article" date="2014" name="Genome Announc.">
        <title>Draft genome sequences of six enterohepatic helicobacter species isolated from humans and one from rhesus macaques.</title>
        <authorList>
            <person name="Shen Z."/>
            <person name="Sheh A."/>
            <person name="Young S.K."/>
            <person name="Abouelliel A."/>
            <person name="Ward D.V."/>
            <person name="Earl A.M."/>
            <person name="Fox J.G."/>
        </authorList>
    </citation>
    <scope>NUCLEOTIDE SEQUENCE [LARGE SCALE GENOMIC DNA]</scope>
    <source>
        <strain evidence="2">MIT 98-5489</strain>
    </source>
</reference>
<sequence length="35" mass="4139">MTISQPKTQPQTQIKNSRIQNQLINFANHHFLTLF</sequence>
<dbReference type="AlphaFoldDB" id="C5F0Y4"/>
<name>C5F0Y4_9HELI</name>
<accession>C5F0Y4</accession>
<dbReference type="Proteomes" id="UP000003953">
    <property type="component" value="Unassembled WGS sequence"/>
</dbReference>
<dbReference type="HOGENOM" id="CLU_3365346_0_0_7"/>
<proteinExistence type="predicted"/>
<organism evidence="1 2">
    <name type="scientific">Helicobacter pullorum MIT 98-5489</name>
    <dbReference type="NCBI Taxonomy" id="537972"/>
    <lineage>
        <taxon>Bacteria</taxon>
        <taxon>Pseudomonadati</taxon>
        <taxon>Campylobacterota</taxon>
        <taxon>Epsilonproteobacteria</taxon>
        <taxon>Campylobacterales</taxon>
        <taxon>Helicobacteraceae</taxon>
        <taxon>Helicobacter</taxon>
    </lineage>
</organism>
<evidence type="ECO:0000313" key="2">
    <source>
        <dbReference type="Proteomes" id="UP000003953"/>
    </source>
</evidence>
<protein>
    <submittedName>
        <fullName evidence="1">Uncharacterized protein</fullName>
    </submittedName>
</protein>
<evidence type="ECO:0000313" key="1">
    <source>
        <dbReference type="EMBL" id="EEQ63888.1"/>
    </source>
</evidence>